<dbReference type="Gene3D" id="3.10.100.10">
    <property type="entry name" value="Mannose-Binding Protein A, subunit A"/>
    <property type="match status" value="1"/>
</dbReference>
<dbReference type="SUPFAM" id="SSF56436">
    <property type="entry name" value="C-type lectin-like"/>
    <property type="match status" value="1"/>
</dbReference>
<dbReference type="InterPro" id="IPR001304">
    <property type="entry name" value="C-type_lectin-like"/>
</dbReference>
<evidence type="ECO:0000259" key="1">
    <source>
        <dbReference type="PROSITE" id="PS50041"/>
    </source>
</evidence>
<dbReference type="SMART" id="SM00034">
    <property type="entry name" value="CLECT"/>
    <property type="match status" value="1"/>
</dbReference>
<dbReference type="RefSeq" id="XP_022258394.1">
    <property type="nucleotide sequence ID" value="XM_022402686.1"/>
</dbReference>
<dbReference type="PANTHER" id="PTHR22801:SF63">
    <property type="entry name" value="C-TYPE LECTIN DOMAIN-CONTAINING PROTEIN"/>
    <property type="match status" value="1"/>
</dbReference>
<dbReference type="Proteomes" id="UP000694941">
    <property type="component" value="Unplaced"/>
</dbReference>
<dbReference type="CDD" id="cd00037">
    <property type="entry name" value="CLECT"/>
    <property type="match status" value="1"/>
</dbReference>
<dbReference type="InterPro" id="IPR016187">
    <property type="entry name" value="CTDL_fold"/>
</dbReference>
<sequence>MASIYCCKNSNNEHKKSNICYVDCPEEYHRYKTSCFRVFNVENNFEDSRLQCKNEGGKLAVIKDSQTFDFVKSLLMIDTVYYWIGISDKQQEGVWVFEDGTLATYEFMTSNNIWATNKPDNYTPQQDCAVIGSTIAGKIRPLLNDEDCSKTERFVCETHFFPKTASFKITVGNNEIETSFSGEAYEPALSNECLQDDNPQLSGNCLNITTDQMMHNFDISSEKYLKLVDTLVAYRKSLATPLSATLDYNDDHVVLFFQHNYVRLEWDNINAMWA</sequence>
<organism evidence="2 3">
    <name type="scientific">Limulus polyphemus</name>
    <name type="common">Atlantic horseshoe crab</name>
    <dbReference type="NCBI Taxonomy" id="6850"/>
    <lineage>
        <taxon>Eukaryota</taxon>
        <taxon>Metazoa</taxon>
        <taxon>Ecdysozoa</taxon>
        <taxon>Arthropoda</taxon>
        <taxon>Chelicerata</taxon>
        <taxon>Merostomata</taxon>
        <taxon>Xiphosura</taxon>
        <taxon>Limulidae</taxon>
        <taxon>Limulus</taxon>
    </lineage>
</organism>
<gene>
    <name evidence="3" type="primary">LOC111089711</name>
</gene>
<proteinExistence type="predicted"/>
<evidence type="ECO:0000313" key="3">
    <source>
        <dbReference type="RefSeq" id="XP_022258394.1"/>
    </source>
</evidence>
<name>A0ABM1TR88_LIMPO</name>
<dbReference type="Pfam" id="PF00059">
    <property type="entry name" value="Lectin_C"/>
    <property type="match status" value="1"/>
</dbReference>
<protein>
    <submittedName>
        <fullName evidence="3">Uncharacterized protein LOC111089711</fullName>
    </submittedName>
</protein>
<dbReference type="InterPro" id="IPR050801">
    <property type="entry name" value="Ca-Dep_Lectins_ImmuneDev"/>
</dbReference>
<dbReference type="PROSITE" id="PS50041">
    <property type="entry name" value="C_TYPE_LECTIN_2"/>
    <property type="match status" value="1"/>
</dbReference>
<dbReference type="GeneID" id="111089711"/>
<dbReference type="InterPro" id="IPR016186">
    <property type="entry name" value="C-type_lectin-like/link_sf"/>
</dbReference>
<dbReference type="PANTHER" id="PTHR22801">
    <property type="entry name" value="LITHOSTATHINE"/>
    <property type="match status" value="1"/>
</dbReference>
<evidence type="ECO:0000313" key="2">
    <source>
        <dbReference type="Proteomes" id="UP000694941"/>
    </source>
</evidence>
<accession>A0ABM1TR88</accession>
<reference evidence="3" key="1">
    <citation type="submission" date="2025-08" db="UniProtKB">
        <authorList>
            <consortium name="RefSeq"/>
        </authorList>
    </citation>
    <scope>IDENTIFICATION</scope>
    <source>
        <tissue evidence="3">Muscle</tissue>
    </source>
</reference>
<keyword evidence="2" id="KW-1185">Reference proteome</keyword>
<feature type="domain" description="C-type lectin" evidence="1">
    <location>
        <begin position="31"/>
        <end position="157"/>
    </location>
</feature>